<dbReference type="AlphaFoldDB" id="A0AAV7VC15"/>
<comment type="caution">
    <text evidence="2">The sequence shown here is derived from an EMBL/GenBank/DDBJ whole genome shotgun (WGS) entry which is preliminary data.</text>
</comment>
<feature type="region of interest" description="Disordered" evidence="1">
    <location>
        <begin position="20"/>
        <end position="40"/>
    </location>
</feature>
<keyword evidence="3" id="KW-1185">Reference proteome</keyword>
<protein>
    <submittedName>
        <fullName evidence="2">Uncharacterized protein</fullName>
    </submittedName>
</protein>
<sequence length="227" mass="24063">MCLWNVFRSRSDPLLHASSASNGLTTAPRGPAGVSRPLGSSPFAAHAGHLPLLVKSVAGPSQGQSWGRAACRCLHGPGPAFIRGCARFPLQRCPSAFKGGSPGSPLAAPVPPGQQGDPAEVQAASRPSARAPWRHAPRVEATAPITELGRRPLSVRSAQSRSKTPPGVAARTQQLPDRSPARRSRLSPNPPGEGTLLVDPSGARRKIQNSDYQQENYHVTKYMEEKN</sequence>
<proteinExistence type="predicted"/>
<name>A0AAV7VC15_PLEWA</name>
<organism evidence="2 3">
    <name type="scientific">Pleurodeles waltl</name>
    <name type="common">Iberian ribbed newt</name>
    <dbReference type="NCBI Taxonomy" id="8319"/>
    <lineage>
        <taxon>Eukaryota</taxon>
        <taxon>Metazoa</taxon>
        <taxon>Chordata</taxon>
        <taxon>Craniata</taxon>
        <taxon>Vertebrata</taxon>
        <taxon>Euteleostomi</taxon>
        <taxon>Amphibia</taxon>
        <taxon>Batrachia</taxon>
        <taxon>Caudata</taxon>
        <taxon>Salamandroidea</taxon>
        <taxon>Salamandridae</taxon>
        <taxon>Pleurodelinae</taxon>
        <taxon>Pleurodeles</taxon>
    </lineage>
</organism>
<gene>
    <name evidence="2" type="ORF">NDU88_002952</name>
</gene>
<accession>A0AAV7VC15</accession>
<evidence type="ECO:0000313" key="2">
    <source>
        <dbReference type="EMBL" id="KAJ1199114.1"/>
    </source>
</evidence>
<dbReference type="Proteomes" id="UP001066276">
    <property type="component" value="Chromosome 2_1"/>
</dbReference>
<feature type="region of interest" description="Disordered" evidence="1">
    <location>
        <begin position="99"/>
        <end position="227"/>
    </location>
</feature>
<evidence type="ECO:0000256" key="1">
    <source>
        <dbReference type="SAM" id="MobiDB-lite"/>
    </source>
</evidence>
<evidence type="ECO:0000313" key="3">
    <source>
        <dbReference type="Proteomes" id="UP001066276"/>
    </source>
</evidence>
<reference evidence="2" key="1">
    <citation type="journal article" date="2022" name="bioRxiv">
        <title>Sequencing and chromosome-scale assembly of the giantPleurodeles waltlgenome.</title>
        <authorList>
            <person name="Brown T."/>
            <person name="Elewa A."/>
            <person name="Iarovenko S."/>
            <person name="Subramanian E."/>
            <person name="Araus A.J."/>
            <person name="Petzold A."/>
            <person name="Susuki M."/>
            <person name="Suzuki K.-i.T."/>
            <person name="Hayashi T."/>
            <person name="Toyoda A."/>
            <person name="Oliveira C."/>
            <person name="Osipova E."/>
            <person name="Leigh N.D."/>
            <person name="Simon A."/>
            <person name="Yun M.H."/>
        </authorList>
    </citation>
    <scope>NUCLEOTIDE SEQUENCE</scope>
    <source>
        <strain evidence="2">20211129_DDA</strain>
        <tissue evidence="2">Liver</tissue>
    </source>
</reference>
<dbReference type="EMBL" id="JANPWB010000003">
    <property type="protein sequence ID" value="KAJ1199114.1"/>
    <property type="molecule type" value="Genomic_DNA"/>
</dbReference>